<reference evidence="8" key="1">
    <citation type="submission" date="2022-10" db="EMBL/GenBank/DDBJ databases">
        <title>Tapping the CABI collections for fungal endophytes: first genome assemblies for Collariella, Neodidymelliopsis, Ascochyta clinopodiicola, Didymella pomorum, Didymosphaeria variabile, Neocosmospora piperis and Neocucurbitaria cava.</title>
        <authorList>
            <person name="Hill R."/>
        </authorList>
    </citation>
    <scope>NUCLEOTIDE SEQUENCE</scope>
    <source>
        <strain evidence="8">IMI 355091</strain>
    </source>
</reference>
<dbReference type="InterPro" id="IPR036188">
    <property type="entry name" value="FAD/NAD-bd_sf"/>
</dbReference>
<gene>
    <name evidence="8" type="ORF">N0V91_006108</name>
</gene>
<evidence type="ECO:0000256" key="6">
    <source>
        <dbReference type="SAM" id="MobiDB-lite"/>
    </source>
</evidence>
<dbReference type="AlphaFoldDB" id="A0A9W8ZBR4"/>
<dbReference type="InterPro" id="IPR000172">
    <property type="entry name" value="GMC_OxRdtase_N"/>
</dbReference>
<evidence type="ECO:0000256" key="2">
    <source>
        <dbReference type="ARBA" id="ARBA00010790"/>
    </source>
</evidence>
<proteinExistence type="inferred from homology"/>
<comment type="similarity">
    <text evidence="2 5">Belongs to the GMC oxidoreductase family.</text>
</comment>
<keyword evidence="9" id="KW-1185">Reference proteome</keyword>
<comment type="cofactor">
    <cofactor evidence="1">
        <name>FAD</name>
        <dbReference type="ChEBI" id="CHEBI:57692"/>
    </cofactor>
</comment>
<keyword evidence="3 5" id="KW-0285">Flavoprotein</keyword>
<dbReference type="EMBL" id="JAPEVA010000045">
    <property type="protein sequence ID" value="KAJ4404205.1"/>
    <property type="molecule type" value="Genomic_DNA"/>
</dbReference>
<dbReference type="Proteomes" id="UP001140510">
    <property type="component" value="Unassembled WGS sequence"/>
</dbReference>
<organism evidence="8 9">
    <name type="scientific">Didymella pomorum</name>
    <dbReference type="NCBI Taxonomy" id="749634"/>
    <lineage>
        <taxon>Eukaryota</taxon>
        <taxon>Fungi</taxon>
        <taxon>Dikarya</taxon>
        <taxon>Ascomycota</taxon>
        <taxon>Pezizomycotina</taxon>
        <taxon>Dothideomycetes</taxon>
        <taxon>Pleosporomycetidae</taxon>
        <taxon>Pleosporales</taxon>
        <taxon>Pleosporineae</taxon>
        <taxon>Didymellaceae</taxon>
        <taxon>Didymella</taxon>
    </lineage>
</organism>
<dbReference type="GO" id="GO:0050660">
    <property type="term" value="F:flavin adenine dinucleotide binding"/>
    <property type="evidence" value="ECO:0007669"/>
    <property type="project" value="InterPro"/>
</dbReference>
<feature type="region of interest" description="Disordered" evidence="6">
    <location>
        <begin position="280"/>
        <end position="299"/>
    </location>
</feature>
<comment type="caution">
    <text evidence="8">The sequence shown here is derived from an EMBL/GenBank/DDBJ whole genome shotgun (WGS) entry which is preliminary data.</text>
</comment>
<sequence>MQPSLSLHNEDTAFYNRFTYGHISRTLREDLAVPYTEYDFVVVGGGTAGLVVVARLSEDSNVTVLVVEAGGDDRDYPGAQVPFLAAELQNTSADWNYTTTPQPGYGNRSISFERGRVLGGSSTVNYMAYNRASNDVYDCWANITGDAGWSWSSLESCYYRNSWLIAPADRRNYSSEVMAAAHGQGPVEVSLPGDPLLVDFKFIRAGKELGDRFSFNQDLNAGDFVGLSWLQGAIGRGERSSAATAYLHPILGGSQNDVVIYRPNPDVLIHTQVTRILTSDHGNGCPRRTTAELGQSTSSTRVNVTARREIILSAGVVGTPKVLMQSGVGPAATLEALNISTILDLSSVGKN</sequence>
<accession>A0A9W8ZBR4</accession>
<dbReference type="GO" id="GO:0016614">
    <property type="term" value="F:oxidoreductase activity, acting on CH-OH group of donors"/>
    <property type="evidence" value="ECO:0007669"/>
    <property type="project" value="InterPro"/>
</dbReference>
<dbReference type="OrthoDB" id="269227at2759"/>
<dbReference type="InterPro" id="IPR012132">
    <property type="entry name" value="GMC_OxRdtase"/>
</dbReference>
<evidence type="ECO:0000259" key="7">
    <source>
        <dbReference type="PROSITE" id="PS00623"/>
    </source>
</evidence>
<dbReference type="Gene3D" id="3.30.560.10">
    <property type="entry name" value="Glucose Oxidase, domain 3"/>
    <property type="match status" value="1"/>
</dbReference>
<dbReference type="PROSITE" id="PS00623">
    <property type="entry name" value="GMC_OXRED_1"/>
    <property type="match status" value="1"/>
</dbReference>
<evidence type="ECO:0000313" key="8">
    <source>
        <dbReference type="EMBL" id="KAJ4404205.1"/>
    </source>
</evidence>
<protein>
    <recommendedName>
        <fullName evidence="7">Glucose-methanol-choline oxidoreductase N-terminal domain-containing protein</fullName>
    </recommendedName>
</protein>
<dbReference type="PANTHER" id="PTHR11552:SF147">
    <property type="entry name" value="CHOLINE DEHYDROGENASE, MITOCHONDRIAL"/>
    <property type="match status" value="1"/>
</dbReference>
<evidence type="ECO:0000256" key="1">
    <source>
        <dbReference type="ARBA" id="ARBA00001974"/>
    </source>
</evidence>
<dbReference type="PANTHER" id="PTHR11552">
    <property type="entry name" value="GLUCOSE-METHANOL-CHOLINE GMC OXIDOREDUCTASE"/>
    <property type="match status" value="1"/>
</dbReference>
<evidence type="ECO:0000256" key="4">
    <source>
        <dbReference type="ARBA" id="ARBA00022827"/>
    </source>
</evidence>
<evidence type="ECO:0000256" key="5">
    <source>
        <dbReference type="RuleBase" id="RU003968"/>
    </source>
</evidence>
<keyword evidence="4 5" id="KW-0274">FAD</keyword>
<dbReference type="SUPFAM" id="SSF51905">
    <property type="entry name" value="FAD/NAD(P)-binding domain"/>
    <property type="match status" value="1"/>
</dbReference>
<feature type="domain" description="Glucose-methanol-choline oxidoreductase N-terminal" evidence="7">
    <location>
        <begin position="115"/>
        <end position="138"/>
    </location>
</feature>
<dbReference type="Pfam" id="PF00732">
    <property type="entry name" value="GMC_oxred_N"/>
    <property type="match status" value="1"/>
</dbReference>
<dbReference type="Gene3D" id="3.50.50.60">
    <property type="entry name" value="FAD/NAD(P)-binding domain"/>
    <property type="match status" value="1"/>
</dbReference>
<name>A0A9W8ZBR4_9PLEO</name>
<evidence type="ECO:0000256" key="3">
    <source>
        <dbReference type="ARBA" id="ARBA00022630"/>
    </source>
</evidence>
<evidence type="ECO:0000313" key="9">
    <source>
        <dbReference type="Proteomes" id="UP001140510"/>
    </source>
</evidence>